<protein>
    <submittedName>
        <fullName evidence="2">Uncharacterized protein</fullName>
    </submittedName>
</protein>
<evidence type="ECO:0000313" key="3">
    <source>
        <dbReference type="Proteomes" id="UP001632038"/>
    </source>
</evidence>
<evidence type="ECO:0000313" key="2">
    <source>
        <dbReference type="EMBL" id="KAL3650482.1"/>
    </source>
</evidence>
<gene>
    <name evidence="2" type="ORF">CASFOL_006885</name>
</gene>
<dbReference type="EMBL" id="JAVIJP010000007">
    <property type="protein sequence ID" value="KAL3650482.1"/>
    <property type="molecule type" value="Genomic_DNA"/>
</dbReference>
<feature type="compositionally biased region" description="Low complexity" evidence="1">
    <location>
        <begin position="97"/>
        <end position="108"/>
    </location>
</feature>
<keyword evidence="3" id="KW-1185">Reference proteome</keyword>
<dbReference type="AlphaFoldDB" id="A0ABD3E9P6"/>
<organism evidence="2 3">
    <name type="scientific">Castilleja foliolosa</name>
    <dbReference type="NCBI Taxonomy" id="1961234"/>
    <lineage>
        <taxon>Eukaryota</taxon>
        <taxon>Viridiplantae</taxon>
        <taxon>Streptophyta</taxon>
        <taxon>Embryophyta</taxon>
        <taxon>Tracheophyta</taxon>
        <taxon>Spermatophyta</taxon>
        <taxon>Magnoliopsida</taxon>
        <taxon>eudicotyledons</taxon>
        <taxon>Gunneridae</taxon>
        <taxon>Pentapetalae</taxon>
        <taxon>asterids</taxon>
        <taxon>lamiids</taxon>
        <taxon>Lamiales</taxon>
        <taxon>Orobanchaceae</taxon>
        <taxon>Pedicularideae</taxon>
        <taxon>Castillejinae</taxon>
        <taxon>Castilleja</taxon>
    </lineage>
</organism>
<feature type="region of interest" description="Disordered" evidence="1">
    <location>
        <begin position="85"/>
        <end position="108"/>
    </location>
</feature>
<reference evidence="3" key="1">
    <citation type="journal article" date="2024" name="IScience">
        <title>Strigolactones Initiate the Formation of Haustorium-like Structures in Castilleja.</title>
        <authorList>
            <person name="Buerger M."/>
            <person name="Peterson D."/>
            <person name="Chory J."/>
        </authorList>
    </citation>
    <scope>NUCLEOTIDE SEQUENCE [LARGE SCALE GENOMIC DNA]</scope>
</reference>
<evidence type="ECO:0000256" key="1">
    <source>
        <dbReference type="SAM" id="MobiDB-lite"/>
    </source>
</evidence>
<accession>A0ABD3E9P6</accession>
<sequence length="108" mass="11578">MANPSETPQKPGRVAMAVALELWAAIRSITQRHTERRLSPESARLLRLVIATQQGDPWIGSGDPYITKLEQAEISAVTVEQSSSEAAAEGGNNRRIAAATQTAKAVAR</sequence>
<proteinExistence type="predicted"/>
<dbReference type="Proteomes" id="UP001632038">
    <property type="component" value="Unassembled WGS sequence"/>
</dbReference>
<name>A0ABD3E9P6_9LAMI</name>
<comment type="caution">
    <text evidence="2">The sequence shown here is derived from an EMBL/GenBank/DDBJ whole genome shotgun (WGS) entry which is preliminary data.</text>
</comment>